<evidence type="ECO:0000256" key="3">
    <source>
        <dbReference type="ARBA" id="ARBA00022679"/>
    </source>
</evidence>
<dbReference type="GO" id="GO:0008610">
    <property type="term" value="P:lipid biosynthetic process"/>
    <property type="evidence" value="ECO:0007669"/>
    <property type="project" value="InterPro"/>
</dbReference>
<dbReference type="Pfam" id="PF02353">
    <property type="entry name" value="CMAS"/>
    <property type="match status" value="1"/>
</dbReference>
<evidence type="ECO:0000256" key="5">
    <source>
        <dbReference type="ARBA" id="ARBA00023098"/>
    </source>
</evidence>
<accession>A0A846MXT2</accession>
<comment type="caution">
    <text evidence="7">The sequence shown here is derived from an EMBL/GenBank/DDBJ whole genome shotgun (WGS) entry which is preliminary data.</text>
</comment>
<name>A0A846MXT2_9PROT</name>
<dbReference type="PANTHER" id="PTHR43667">
    <property type="entry name" value="CYCLOPROPANE-FATTY-ACYL-PHOSPHOLIPID SYNTHASE"/>
    <property type="match status" value="1"/>
</dbReference>
<dbReference type="EC" id="2.1.1.79" evidence="7"/>
<proteinExistence type="inferred from homology"/>
<dbReference type="Proteomes" id="UP000570514">
    <property type="component" value="Unassembled WGS sequence"/>
</dbReference>
<evidence type="ECO:0000313" key="7">
    <source>
        <dbReference type="EMBL" id="NIK88035.1"/>
    </source>
</evidence>
<evidence type="ECO:0000256" key="6">
    <source>
        <dbReference type="PIRSR" id="PIRSR003085-1"/>
    </source>
</evidence>
<evidence type="ECO:0000256" key="2">
    <source>
        <dbReference type="ARBA" id="ARBA00022603"/>
    </source>
</evidence>
<evidence type="ECO:0000256" key="4">
    <source>
        <dbReference type="ARBA" id="ARBA00022691"/>
    </source>
</evidence>
<dbReference type="Gene3D" id="3.40.50.150">
    <property type="entry name" value="Vaccinia Virus protein VP39"/>
    <property type="match status" value="1"/>
</dbReference>
<protein>
    <submittedName>
        <fullName evidence="7">Cyclopropane-fatty-acyl-phospholipid synthase</fullName>
        <ecNumber evidence="7">2.1.1.79</ecNumber>
    </submittedName>
</protein>
<dbReference type="SUPFAM" id="SSF53335">
    <property type="entry name" value="S-adenosyl-L-methionine-dependent methyltransferases"/>
    <property type="match status" value="1"/>
</dbReference>
<dbReference type="PANTHER" id="PTHR43667:SF2">
    <property type="entry name" value="FATTY ACID C-METHYL TRANSFERASE"/>
    <property type="match status" value="1"/>
</dbReference>
<keyword evidence="5" id="KW-0443">Lipid metabolism</keyword>
<dbReference type="InterPro" id="IPR003333">
    <property type="entry name" value="CMAS"/>
</dbReference>
<dbReference type="InterPro" id="IPR029063">
    <property type="entry name" value="SAM-dependent_MTases_sf"/>
</dbReference>
<dbReference type="GO" id="GO:0008825">
    <property type="term" value="F:cyclopropane-fatty-acyl-phospholipid synthase activity"/>
    <property type="evidence" value="ECO:0007669"/>
    <property type="project" value="UniProtKB-EC"/>
</dbReference>
<dbReference type="AlphaFoldDB" id="A0A846MXT2"/>
<dbReference type="InterPro" id="IPR050723">
    <property type="entry name" value="CFA/CMAS"/>
</dbReference>
<reference evidence="7 8" key="1">
    <citation type="submission" date="2020-03" db="EMBL/GenBank/DDBJ databases">
        <title>Genomic Encyclopedia of Type Strains, Phase IV (KMG-IV): sequencing the most valuable type-strain genomes for metagenomic binning, comparative biology and taxonomic classification.</title>
        <authorList>
            <person name="Goeker M."/>
        </authorList>
    </citation>
    <scope>NUCLEOTIDE SEQUENCE [LARGE SCALE GENOMIC DNA]</scope>
    <source>
        <strain evidence="7 8">DSM 19867</strain>
    </source>
</reference>
<dbReference type="CDD" id="cd02440">
    <property type="entry name" value="AdoMet_MTases"/>
    <property type="match status" value="1"/>
</dbReference>
<feature type="active site" evidence="6">
    <location>
        <position position="369"/>
    </location>
</feature>
<evidence type="ECO:0000313" key="8">
    <source>
        <dbReference type="Proteomes" id="UP000570514"/>
    </source>
</evidence>
<comment type="similarity">
    <text evidence="1">Belongs to the CFA/CMAS family.</text>
</comment>
<evidence type="ECO:0000256" key="1">
    <source>
        <dbReference type="ARBA" id="ARBA00010815"/>
    </source>
</evidence>
<dbReference type="GO" id="GO:0032259">
    <property type="term" value="P:methylation"/>
    <property type="evidence" value="ECO:0007669"/>
    <property type="project" value="UniProtKB-KW"/>
</dbReference>
<dbReference type="EMBL" id="JAASRM010000001">
    <property type="protein sequence ID" value="NIK88035.1"/>
    <property type="molecule type" value="Genomic_DNA"/>
</dbReference>
<organism evidence="7 8">
    <name type="scientific">Rhizomicrobium palustre</name>
    <dbReference type="NCBI Taxonomy" id="189966"/>
    <lineage>
        <taxon>Bacteria</taxon>
        <taxon>Pseudomonadati</taxon>
        <taxon>Pseudomonadota</taxon>
        <taxon>Alphaproteobacteria</taxon>
        <taxon>Micropepsales</taxon>
        <taxon>Micropepsaceae</taxon>
        <taxon>Rhizomicrobium</taxon>
    </lineage>
</organism>
<keyword evidence="2 7" id="KW-0489">Methyltransferase</keyword>
<keyword evidence="8" id="KW-1185">Reference proteome</keyword>
<keyword evidence="3 7" id="KW-0808">Transferase</keyword>
<sequence>MSSILNSFIEKRWLEALERLKAGSLTFIAPDGTVTVAKGPEAGPDARFAIKDWDVIRRIVQRGDIALGEDYVDGAWETDDIEALIAFFLLNMDAFENYANGGFFSRMALVISDRFLRRNSVSGSRRNIEAHYDVGNDFYALWLDRSMTYSSAIFGGASGLEQAQVNKYDRILSKLARGGESILEIGCGWGGFAERAAQRGQKVTGLTISPSQHRFATERLKGAADILLEDYRKVKGVFDNIVSIEMFEAVGEQYWPRYFQALAERLKRGGRAVVQTITIQDELFRDYRLRSDFIRHYVFPGGMLPSLQRFREEAERAGLKVVDHFAFGRDYAETLREWSRRMYAQAPEIKAMGHDDRFLRNWQYYLNICAAAFEVGRTDVVQVELVHA</sequence>
<keyword evidence="4" id="KW-0949">S-adenosyl-L-methionine</keyword>
<gene>
    <name evidence="7" type="ORF">FHS83_001353</name>
</gene>
<dbReference type="PIRSF" id="PIRSF003085">
    <property type="entry name" value="CMAS"/>
    <property type="match status" value="1"/>
</dbReference>
<dbReference type="RefSeq" id="WP_167082134.1">
    <property type="nucleotide sequence ID" value="NZ_BAAADC010000001.1"/>
</dbReference>